<dbReference type="RefSeq" id="WP_050434515.1">
    <property type="nucleotide sequence ID" value="NZ_CP012159.1"/>
</dbReference>
<dbReference type="AlphaFoldDB" id="A0A0K1EQ46"/>
<keyword evidence="1" id="KW-1133">Transmembrane helix</keyword>
<feature type="transmembrane region" description="Helical" evidence="1">
    <location>
        <begin position="413"/>
        <end position="431"/>
    </location>
</feature>
<evidence type="ECO:0000256" key="2">
    <source>
        <dbReference type="SAM" id="SignalP"/>
    </source>
</evidence>
<feature type="chain" id="PRO_5005459803" description="Glycosyltransferase RgtA/B/C/D-like domain-containing protein" evidence="2">
    <location>
        <begin position="28"/>
        <end position="667"/>
    </location>
</feature>
<dbReference type="STRING" id="52.CMC5_071990"/>
<keyword evidence="2" id="KW-0732">Signal</keyword>
<proteinExistence type="predicted"/>
<keyword evidence="1" id="KW-0812">Transmembrane</keyword>
<keyword evidence="1" id="KW-0472">Membrane</keyword>
<protein>
    <recommendedName>
        <fullName evidence="5">Glycosyltransferase RgtA/B/C/D-like domain-containing protein</fullName>
    </recommendedName>
</protein>
<evidence type="ECO:0000313" key="3">
    <source>
        <dbReference type="EMBL" id="AKT42971.1"/>
    </source>
</evidence>
<feature type="transmembrane region" description="Helical" evidence="1">
    <location>
        <begin position="321"/>
        <end position="340"/>
    </location>
</feature>
<keyword evidence="4" id="KW-1185">Reference proteome</keyword>
<feature type="transmembrane region" description="Helical" evidence="1">
    <location>
        <begin position="371"/>
        <end position="393"/>
    </location>
</feature>
<evidence type="ECO:0000313" key="4">
    <source>
        <dbReference type="Proteomes" id="UP000067626"/>
    </source>
</evidence>
<sequence>MKSCLQRSFRASLLALAVLLFPQLARAQSDCPPELAAWARACAAQQDITLVPTRCPDGQLILVATAPAGLPLEIEVTPGASGGFRRVGPLGLSPITQLPDWQAAPPPLRHAFDAVAACVERGPAPPLHTLTTSRPPDEARCPPAPLPHRLLTALLLAAVALGLLARRAHLRLAGALTALTALTWLLRRLLLPPAFFHQNGQGAAWIEKALGASSLYGPGYHELHGALAQRAPQRADLLIFEAHAALSALAPACAWAIARAAGARPPLAWSLALALALSPGLARLALSESYYTAIVALLLAAAALLAVCTPARRLQRRLTRATIAFPLALVAAGLLVAQAARIHPIAWIPGALVPLTTLPGPGPLRRRLAHTALATAVIGLVALLAAGPAVLDIVRGSLGAQWLPASASPSRHALRWAPAAIPAVALLAVLLQRRAPNRRFRMGAWLLLGLLLAQAHRAAHIFGREPAWIELSYSALYLGPFLAVIGGLLGEMRPGRRALHVAAVLLAAALAYHVTHAREQTALPTDALDAAFFRASSDQLPESTTVLYLSQARHPTRPDEPRSPRTNLFLLPVYTTCGEPRVRVLPSSAEYLASPAVLPTTAPYYYRTSLCSTAEGRAACEHIESTFRLTPVAERELPARPSHPLLVYLAPTVRVGLYRVEGYRAEP</sequence>
<feature type="transmembrane region" description="Helical" evidence="1">
    <location>
        <begin position="290"/>
        <end position="309"/>
    </location>
</feature>
<dbReference type="EMBL" id="CP012159">
    <property type="protein sequence ID" value="AKT42971.1"/>
    <property type="molecule type" value="Genomic_DNA"/>
</dbReference>
<dbReference type="KEGG" id="ccro:CMC5_071990"/>
<gene>
    <name evidence="3" type="ORF">CMC5_071990</name>
</gene>
<feature type="transmembrane region" description="Helical" evidence="1">
    <location>
        <begin position="346"/>
        <end position="364"/>
    </location>
</feature>
<reference evidence="3 4" key="1">
    <citation type="submission" date="2015-07" db="EMBL/GenBank/DDBJ databases">
        <title>Genome analysis of myxobacterium Chondromyces crocatus Cm c5 reveals a high potential for natural compound synthesis and the genetic basis for the loss of fruiting body formation.</title>
        <authorList>
            <person name="Zaburannyi N."/>
            <person name="Bunk B."/>
            <person name="Maier J."/>
            <person name="Overmann J."/>
            <person name="Mueller R."/>
        </authorList>
    </citation>
    <scope>NUCLEOTIDE SEQUENCE [LARGE SCALE GENOMIC DNA]</scope>
    <source>
        <strain evidence="3 4">Cm c5</strain>
    </source>
</reference>
<dbReference type="Proteomes" id="UP000067626">
    <property type="component" value="Chromosome"/>
</dbReference>
<dbReference type="PATRIC" id="fig|52.7.peg.7908"/>
<organism evidence="3 4">
    <name type="scientific">Chondromyces crocatus</name>
    <dbReference type="NCBI Taxonomy" id="52"/>
    <lineage>
        <taxon>Bacteria</taxon>
        <taxon>Pseudomonadati</taxon>
        <taxon>Myxococcota</taxon>
        <taxon>Polyangia</taxon>
        <taxon>Polyangiales</taxon>
        <taxon>Polyangiaceae</taxon>
        <taxon>Chondromyces</taxon>
    </lineage>
</organism>
<accession>A0A0K1EQ46</accession>
<feature type="transmembrane region" description="Helical" evidence="1">
    <location>
        <begin position="471"/>
        <end position="490"/>
    </location>
</feature>
<name>A0A0K1EQ46_CHOCO</name>
<evidence type="ECO:0000256" key="1">
    <source>
        <dbReference type="SAM" id="Phobius"/>
    </source>
</evidence>
<feature type="signal peptide" evidence="2">
    <location>
        <begin position="1"/>
        <end position="27"/>
    </location>
</feature>
<evidence type="ECO:0008006" key="5">
    <source>
        <dbReference type="Google" id="ProtNLM"/>
    </source>
</evidence>